<evidence type="ECO:0000313" key="7">
    <source>
        <dbReference type="Proteomes" id="UP000525078"/>
    </source>
</evidence>
<dbReference type="OrthoDB" id="2014755at2759"/>
<evidence type="ECO:0000256" key="1">
    <source>
        <dbReference type="ARBA" id="ARBA00010733"/>
    </source>
</evidence>
<name>A0A7J6GZV5_CANSA</name>
<keyword evidence="8" id="KW-1185">Reference proteome</keyword>
<feature type="compositionally biased region" description="Polar residues" evidence="3">
    <location>
        <begin position="22"/>
        <end position="31"/>
    </location>
</feature>
<gene>
    <name evidence="6" type="ORF">F8388_012481</name>
    <name evidence="5" type="ORF">G4B88_023885</name>
</gene>
<dbReference type="Proteomes" id="UP000583929">
    <property type="component" value="Unassembled WGS sequence"/>
</dbReference>
<evidence type="ECO:0000259" key="4">
    <source>
        <dbReference type="Pfam" id="PF04927"/>
    </source>
</evidence>
<comment type="similarity">
    <text evidence="1">Belongs to the LEA type SMP family.</text>
</comment>
<evidence type="ECO:0000313" key="8">
    <source>
        <dbReference type="Proteomes" id="UP000583929"/>
    </source>
</evidence>
<evidence type="ECO:0000313" key="5">
    <source>
        <dbReference type="EMBL" id="KAF4366536.1"/>
    </source>
</evidence>
<dbReference type="EMBL" id="JAATIQ010000256">
    <property type="protein sequence ID" value="KAF4366536.1"/>
    <property type="molecule type" value="Genomic_DNA"/>
</dbReference>
<evidence type="ECO:0000256" key="3">
    <source>
        <dbReference type="SAM" id="MobiDB-lite"/>
    </source>
</evidence>
<accession>A0A7J6GZV5</accession>
<dbReference type="PANTHER" id="PTHR31174">
    <property type="entry name" value="SEED MATURATION FAMILY PROTEIN"/>
    <property type="match status" value="1"/>
</dbReference>
<dbReference type="PANTHER" id="PTHR31174:SF7">
    <property type="entry name" value="LATE EMBRYOGENESIS ABUNDANT PROTEIN 31-RELATED"/>
    <property type="match status" value="1"/>
</dbReference>
<dbReference type="InterPro" id="IPR042971">
    <property type="entry name" value="LEA_SMP"/>
</dbReference>
<dbReference type="EMBL" id="JAATIP010000034">
    <property type="protein sequence ID" value="KAF4388504.1"/>
    <property type="molecule type" value="Genomic_DNA"/>
</dbReference>
<feature type="domain" description="SMP" evidence="4">
    <location>
        <begin position="76"/>
        <end position="128"/>
    </location>
</feature>
<accession>A0A803NJZ4</accession>
<dbReference type="InterPro" id="IPR007011">
    <property type="entry name" value="LEA_SMP_dom"/>
</dbReference>
<evidence type="ECO:0000313" key="6">
    <source>
        <dbReference type="EMBL" id="KAF4388504.1"/>
    </source>
</evidence>
<proteinExistence type="inferred from homology"/>
<evidence type="ECO:0000256" key="2">
    <source>
        <dbReference type="ARBA" id="ARBA00022737"/>
    </source>
</evidence>
<dbReference type="AlphaFoldDB" id="A0A7J6GZV5"/>
<sequence>MSEEMQIDQEPIKENQVGEKPITSQEASPESTVLGLAQKNGEASTAQKKTNHYVCMFGHSTITTSDDDQLSDQSAITIGEALETTAKVIGLKTLRKSDAAAIQAAEARATGSSTDTIKPGGLAEMAKSMENFSSGLDVDDKYKYKLRDVLTGAIGNMVADKVATREDAEAIANAEMRNDPNMMIEPGGVAAAVKAAAAINEKKSTAHM</sequence>
<protein>
    <recommendedName>
        <fullName evidence="4">SMP domain-containing protein</fullName>
    </recommendedName>
</protein>
<comment type="caution">
    <text evidence="6">The sequence shown here is derived from an EMBL/GenBank/DDBJ whole genome shotgun (WGS) entry which is preliminary data.</text>
</comment>
<feature type="domain" description="SMP" evidence="4">
    <location>
        <begin position="145"/>
        <end position="202"/>
    </location>
</feature>
<dbReference type="Proteomes" id="UP000525078">
    <property type="component" value="Unassembled WGS sequence"/>
</dbReference>
<feature type="region of interest" description="Disordered" evidence="3">
    <location>
        <begin position="1"/>
        <end position="33"/>
    </location>
</feature>
<dbReference type="Pfam" id="PF04927">
    <property type="entry name" value="SMP"/>
    <property type="match status" value="2"/>
</dbReference>
<reference evidence="7 8" key="1">
    <citation type="journal article" date="2020" name="bioRxiv">
        <title>Sequence and annotation of 42 cannabis genomes reveals extensive copy number variation in cannabinoid synthesis and pathogen resistance genes.</title>
        <authorList>
            <person name="Mckernan K.J."/>
            <person name="Helbert Y."/>
            <person name="Kane L.T."/>
            <person name="Ebling H."/>
            <person name="Zhang L."/>
            <person name="Liu B."/>
            <person name="Eaton Z."/>
            <person name="Mclaughlin S."/>
            <person name="Kingan S."/>
            <person name="Baybayan P."/>
            <person name="Concepcion G."/>
            <person name="Jordan M."/>
            <person name="Riva A."/>
            <person name="Barbazuk W."/>
            <person name="Harkins T."/>
        </authorList>
    </citation>
    <scope>NUCLEOTIDE SEQUENCE [LARGE SCALE GENOMIC DNA]</scope>
    <source>
        <strain evidence="7 8">cv. Jamaican Lion 4</strain>
        <strain evidence="5">Father</strain>
        <strain evidence="6">Mother</strain>
        <tissue evidence="6">Leaf</tissue>
    </source>
</reference>
<keyword evidence="2" id="KW-0677">Repeat</keyword>
<organism evidence="6 7">
    <name type="scientific">Cannabis sativa</name>
    <name type="common">Hemp</name>
    <name type="synonym">Marijuana</name>
    <dbReference type="NCBI Taxonomy" id="3483"/>
    <lineage>
        <taxon>Eukaryota</taxon>
        <taxon>Viridiplantae</taxon>
        <taxon>Streptophyta</taxon>
        <taxon>Embryophyta</taxon>
        <taxon>Tracheophyta</taxon>
        <taxon>Spermatophyta</taxon>
        <taxon>Magnoliopsida</taxon>
        <taxon>eudicotyledons</taxon>
        <taxon>Gunneridae</taxon>
        <taxon>Pentapetalae</taxon>
        <taxon>rosids</taxon>
        <taxon>fabids</taxon>
        <taxon>Rosales</taxon>
        <taxon>Cannabaceae</taxon>
        <taxon>Cannabis</taxon>
    </lineage>
</organism>